<dbReference type="OMA" id="CMESKEL"/>
<reference evidence="1 2" key="1">
    <citation type="journal article" date="2013" name="BMC Genomics">
        <title>Comparative genomics of parasitic silkworm microsporidia reveal an association between genome expansion and host adaptation.</title>
        <authorList>
            <person name="Pan G."/>
            <person name="Xu J."/>
            <person name="Li T."/>
            <person name="Xia Q."/>
            <person name="Liu S.L."/>
            <person name="Zhang G."/>
            <person name="Li S."/>
            <person name="Li C."/>
            <person name="Liu H."/>
            <person name="Yang L."/>
            <person name="Liu T."/>
            <person name="Zhang X."/>
            <person name="Wu Z."/>
            <person name="Fan W."/>
            <person name="Dang X."/>
            <person name="Xiang H."/>
            <person name="Tao M."/>
            <person name="Li Y."/>
            <person name="Hu J."/>
            <person name="Li Z."/>
            <person name="Lin L."/>
            <person name="Luo J."/>
            <person name="Geng L."/>
            <person name="Wang L."/>
            <person name="Long M."/>
            <person name="Wan Y."/>
            <person name="He N."/>
            <person name="Zhang Z."/>
            <person name="Lu C."/>
            <person name="Keeling P.J."/>
            <person name="Wang J."/>
            <person name="Xiang Z."/>
            <person name="Zhou Z."/>
        </authorList>
    </citation>
    <scope>NUCLEOTIDE SEQUENCE [LARGE SCALE GENOMIC DNA]</scope>
    <source>
        <strain evidence="2">CQ1 / CVCC 102059</strain>
    </source>
</reference>
<evidence type="ECO:0000313" key="1">
    <source>
        <dbReference type="EMBL" id="EOB15529.1"/>
    </source>
</evidence>
<organism evidence="1 2">
    <name type="scientific">Nosema bombycis (strain CQ1 / CVCC 102059)</name>
    <name type="common">Microsporidian parasite</name>
    <name type="synonym">Pebrine of silkworm</name>
    <dbReference type="NCBI Taxonomy" id="578461"/>
    <lineage>
        <taxon>Eukaryota</taxon>
        <taxon>Fungi</taxon>
        <taxon>Fungi incertae sedis</taxon>
        <taxon>Microsporidia</taxon>
        <taxon>Nosematidae</taxon>
        <taxon>Nosema</taxon>
    </lineage>
</organism>
<dbReference type="STRING" id="578461.R0MC35"/>
<dbReference type="OrthoDB" id="2195396at2759"/>
<dbReference type="EMBL" id="KB908910">
    <property type="protein sequence ID" value="EOB15529.1"/>
    <property type="molecule type" value="Genomic_DNA"/>
</dbReference>
<proteinExistence type="predicted"/>
<dbReference type="Proteomes" id="UP000016927">
    <property type="component" value="Unassembled WGS sequence"/>
</dbReference>
<protein>
    <submittedName>
        <fullName evidence="1">Uncharacterized protein</fullName>
    </submittedName>
</protein>
<keyword evidence="2" id="KW-1185">Reference proteome</keyword>
<dbReference type="AlphaFoldDB" id="R0MC35"/>
<dbReference type="HOGENOM" id="CLU_1180529_0_0_1"/>
<evidence type="ECO:0000313" key="2">
    <source>
        <dbReference type="Proteomes" id="UP000016927"/>
    </source>
</evidence>
<sequence length="235" mass="27565">MDLLTLVINLEKEPKAYTEESEDKSNLILICVNSRKQPTKALRQTLDLLIKFSFVDKKMVAEAIVESVAYLKEYKLKKIALSALLTLTYKKLITPSTCIKLILDFSSDPGYFINKVKTIINRECTPIIKYYYEMGNEKQKIFSYYFLLVLFSKFKIDVQNEICSGLFGEGKIKKMSFSYFLELMSEDLGKPMDLMDDKSKVFGKRIYEDITNNKEEREIKIMKMRVYVLFKNRFK</sequence>
<dbReference type="VEuPathDB" id="MicrosporidiaDB:NBO_2g0021"/>
<name>R0MC35_NOSB1</name>
<gene>
    <name evidence="1" type="ORF">NBO_2g0021</name>
</gene>
<accession>R0MC35</accession>